<evidence type="ECO:0000259" key="2">
    <source>
        <dbReference type="Pfam" id="PF03972"/>
    </source>
</evidence>
<gene>
    <name evidence="4" type="ORF">EDC54_10684</name>
</gene>
<name>A0A4R3VN46_9GAMM</name>
<dbReference type="AlphaFoldDB" id="A0A4R3VN46"/>
<proteinExistence type="inferred from homology"/>
<comment type="similarity">
    <text evidence="1">Belongs to the PrpD family.</text>
</comment>
<dbReference type="InterPro" id="IPR045336">
    <property type="entry name" value="MmgE_PrpD_N"/>
</dbReference>
<dbReference type="InterPro" id="IPR005656">
    <property type="entry name" value="MmgE_PrpD"/>
</dbReference>
<dbReference type="InterPro" id="IPR042183">
    <property type="entry name" value="MmgE/PrpD_sf_1"/>
</dbReference>
<protein>
    <submittedName>
        <fullName evidence="4">2-methylcitrate dehydratase PrpD</fullName>
    </submittedName>
</protein>
<dbReference type="Proteomes" id="UP000295433">
    <property type="component" value="Unassembled WGS sequence"/>
</dbReference>
<feature type="domain" description="MmgE/PrpD C-terminal" evidence="3">
    <location>
        <begin position="272"/>
        <end position="407"/>
    </location>
</feature>
<evidence type="ECO:0000313" key="5">
    <source>
        <dbReference type="Proteomes" id="UP000295433"/>
    </source>
</evidence>
<dbReference type="InterPro" id="IPR042188">
    <property type="entry name" value="MmgE/PrpD_sf_2"/>
</dbReference>
<keyword evidence="5" id="KW-1185">Reference proteome</keyword>
<dbReference type="Gene3D" id="3.30.1330.120">
    <property type="entry name" value="2-methylcitrate dehydratase PrpD"/>
    <property type="match status" value="1"/>
</dbReference>
<dbReference type="GO" id="GO:0016829">
    <property type="term" value="F:lyase activity"/>
    <property type="evidence" value="ECO:0007669"/>
    <property type="project" value="InterPro"/>
</dbReference>
<dbReference type="Gene3D" id="1.10.4100.10">
    <property type="entry name" value="2-methylcitrate dehydratase PrpD"/>
    <property type="match status" value="1"/>
</dbReference>
<reference evidence="4 5" key="1">
    <citation type="submission" date="2019-03" db="EMBL/GenBank/DDBJ databases">
        <title>Genomic Encyclopedia of Type Strains, Phase IV (KMG-IV): sequencing the most valuable type-strain genomes for metagenomic binning, comparative biology and taxonomic classification.</title>
        <authorList>
            <person name="Goeker M."/>
        </authorList>
    </citation>
    <scope>NUCLEOTIDE SEQUENCE [LARGE SCALE GENOMIC DNA]</scope>
    <source>
        <strain evidence="4 5">DSM 16730</strain>
    </source>
</reference>
<dbReference type="SUPFAM" id="SSF103378">
    <property type="entry name" value="2-methylcitrate dehydratase PrpD"/>
    <property type="match status" value="1"/>
</dbReference>
<dbReference type="Pfam" id="PF19305">
    <property type="entry name" value="MmgE_PrpD_C"/>
    <property type="match status" value="1"/>
</dbReference>
<dbReference type="EMBL" id="SMBY01000006">
    <property type="protein sequence ID" value="TCV05451.1"/>
    <property type="molecule type" value="Genomic_DNA"/>
</dbReference>
<comment type="caution">
    <text evidence="4">The sequence shown here is derived from an EMBL/GenBank/DDBJ whole genome shotgun (WGS) entry which is preliminary data.</text>
</comment>
<dbReference type="PANTHER" id="PTHR16943">
    <property type="entry name" value="2-METHYLCITRATE DEHYDRATASE-RELATED"/>
    <property type="match status" value="1"/>
</dbReference>
<dbReference type="InterPro" id="IPR036148">
    <property type="entry name" value="MmgE/PrpD_sf"/>
</dbReference>
<sequence length="457" mass="48500">MHSKLGLSTSNASQLMTYQTDITATLAHLILHSKPDQAALDAARDGVTDFIAAALPIVQGTIADSGLAPLKQVFCGTDSLTRSLILGYAGHVLDFDDYHPAFRGHPGTVILPALFALAAEDLSVTEAAFLTAYVTGVETAGRIGLACGPRHYSLGYHNTATLGALAAAAAASRLAGASVEQTQTILGLAATQAAGLRAQFGSAVKPLHAGLAARAGLTAVKLGLAGFEGNKQQVIEAFLAAHGDGKQQPALLVENWGAPWRILSPGLEFKRYPTCGGTHSAAEAAFALRKQWDQENGSNTDLADAIEHITVTFPPGGDVAPFIRNPTNGVEARFSLEYVIAAALLEGELKLARFSEDAVEPAIAALAKRVIRHADETAPPDELDPEARFHEVTLHLRNGNTLVQRTTRKETSARPVDLRAKLRQTMGSQARLDSNTLADRCALRQQGDLRYLLELLF</sequence>
<evidence type="ECO:0000256" key="1">
    <source>
        <dbReference type="ARBA" id="ARBA00006174"/>
    </source>
</evidence>
<feature type="domain" description="MmgE/PrpD N-terminal" evidence="2">
    <location>
        <begin position="77"/>
        <end position="236"/>
    </location>
</feature>
<evidence type="ECO:0000259" key="3">
    <source>
        <dbReference type="Pfam" id="PF19305"/>
    </source>
</evidence>
<dbReference type="InterPro" id="IPR045337">
    <property type="entry name" value="MmgE_PrpD_C"/>
</dbReference>
<accession>A0A4R3VN46</accession>
<organism evidence="4 5">
    <name type="scientific">Samsonia erythrinae</name>
    <dbReference type="NCBI Taxonomy" id="160434"/>
    <lineage>
        <taxon>Bacteria</taxon>
        <taxon>Pseudomonadati</taxon>
        <taxon>Pseudomonadota</taxon>
        <taxon>Gammaproteobacteria</taxon>
        <taxon>Enterobacterales</taxon>
        <taxon>Pectobacteriaceae</taxon>
        <taxon>Samsonia</taxon>
    </lineage>
</organism>
<dbReference type="Pfam" id="PF03972">
    <property type="entry name" value="MmgE_PrpD_N"/>
    <property type="match status" value="1"/>
</dbReference>
<dbReference type="PANTHER" id="PTHR16943:SF8">
    <property type="entry name" value="2-METHYLCITRATE DEHYDRATASE"/>
    <property type="match status" value="1"/>
</dbReference>
<evidence type="ECO:0000313" key="4">
    <source>
        <dbReference type="EMBL" id="TCV05451.1"/>
    </source>
</evidence>